<dbReference type="InterPro" id="IPR011260">
    <property type="entry name" value="RNAP_asu_C"/>
</dbReference>
<evidence type="ECO:0000313" key="2">
    <source>
        <dbReference type="EMBL" id="NMR76086.1"/>
    </source>
</evidence>
<protein>
    <recommendedName>
        <fullName evidence="1">RNA polymerase alpha subunit C-terminal domain-containing protein</fullName>
    </recommendedName>
</protein>
<dbReference type="GO" id="GO:0003677">
    <property type="term" value="F:DNA binding"/>
    <property type="evidence" value="ECO:0007669"/>
    <property type="project" value="InterPro"/>
</dbReference>
<evidence type="ECO:0000259" key="1">
    <source>
        <dbReference type="Pfam" id="PF03118"/>
    </source>
</evidence>
<dbReference type="Pfam" id="PF03118">
    <property type="entry name" value="RNA_pol_A_CTD"/>
    <property type="match status" value="1"/>
</dbReference>
<dbReference type="GO" id="GO:0003899">
    <property type="term" value="F:DNA-directed RNA polymerase activity"/>
    <property type="evidence" value="ECO:0007669"/>
    <property type="project" value="InterPro"/>
</dbReference>
<proteinExistence type="predicted"/>
<feature type="domain" description="RNA polymerase alpha subunit C-terminal" evidence="1">
    <location>
        <begin position="78"/>
        <end position="130"/>
    </location>
</feature>
<dbReference type="AlphaFoldDB" id="A0A7Y0R156"/>
<dbReference type="Proteomes" id="UP000565155">
    <property type="component" value="Unassembled WGS sequence"/>
</dbReference>
<dbReference type="Gene3D" id="1.10.150.20">
    <property type="entry name" value="5' to 3' exonuclease, C-terminal subdomain"/>
    <property type="match status" value="1"/>
</dbReference>
<evidence type="ECO:0000313" key="3">
    <source>
        <dbReference type="Proteomes" id="UP000565155"/>
    </source>
</evidence>
<reference evidence="2 3" key="1">
    <citation type="submission" date="2020-04" db="EMBL/GenBank/DDBJ databases">
        <title>Whole-genome sequencing of Vibrio spp. from China reveals different genetic environments of blaCTX-M-14 among diverse lineages.</title>
        <authorList>
            <person name="Zheng Z."/>
            <person name="Ye L."/>
            <person name="Chen S."/>
        </authorList>
    </citation>
    <scope>NUCLEOTIDE SEQUENCE [LARGE SCALE GENOMIC DNA]</scope>
    <source>
        <strain evidence="2 3">Vb1636</strain>
    </source>
</reference>
<sequence>MKETIVLITNHTPKEITVQGRVMPPLAKDFPLSVFNVNRFKHEVEAAYPNGLVSVRLEPTVLPEVQKQPDTATSDKGTALSALELSASVEKALTNHGVATVEQLTEMTKEDVIAVKGIAQAGLQEIVGQLAAQNLTLKETENE</sequence>
<dbReference type="GO" id="GO:0006351">
    <property type="term" value="P:DNA-templated transcription"/>
    <property type="evidence" value="ECO:0007669"/>
    <property type="project" value="InterPro"/>
</dbReference>
<dbReference type="EMBL" id="JABCMA010000035">
    <property type="protein sequence ID" value="NMR76086.1"/>
    <property type="molecule type" value="Genomic_DNA"/>
</dbReference>
<comment type="caution">
    <text evidence="2">The sequence shown here is derived from an EMBL/GenBank/DDBJ whole genome shotgun (WGS) entry which is preliminary data.</text>
</comment>
<dbReference type="SUPFAM" id="SSF47789">
    <property type="entry name" value="C-terminal domain of RNA polymerase alpha subunit"/>
    <property type="match status" value="1"/>
</dbReference>
<accession>A0A7Y0R156</accession>
<organism evidence="2 3">
    <name type="scientific">Vibrio alginolyticus</name>
    <dbReference type="NCBI Taxonomy" id="663"/>
    <lineage>
        <taxon>Bacteria</taxon>
        <taxon>Pseudomonadati</taxon>
        <taxon>Pseudomonadota</taxon>
        <taxon>Gammaproteobacteria</taxon>
        <taxon>Vibrionales</taxon>
        <taxon>Vibrionaceae</taxon>
        <taxon>Vibrio</taxon>
    </lineage>
</organism>
<name>A0A7Y0R156_VIBAL</name>
<dbReference type="RefSeq" id="WP_169629040.1">
    <property type="nucleotide sequence ID" value="NZ_JABCMA010000035.1"/>
</dbReference>
<gene>
    <name evidence="2" type="ORF">HKB35_20965</name>
</gene>